<dbReference type="EMBL" id="JACJTM010000030">
    <property type="protein sequence ID" value="MBD2686291.1"/>
    <property type="molecule type" value="Genomic_DNA"/>
</dbReference>
<reference evidence="5 6" key="1">
    <citation type="journal article" date="2020" name="ISME J.">
        <title>Comparative genomics reveals insights into cyanobacterial evolution and habitat adaptation.</title>
        <authorList>
            <person name="Chen M.Y."/>
            <person name="Teng W.K."/>
            <person name="Zhao L."/>
            <person name="Hu C.X."/>
            <person name="Zhou Y.K."/>
            <person name="Han B.P."/>
            <person name="Song L.R."/>
            <person name="Shu W.S."/>
        </authorList>
    </citation>
    <scope>NUCLEOTIDE SEQUENCE [LARGE SCALE GENOMIC DNA]</scope>
    <source>
        <strain evidence="5 6">FACHB-1249</strain>
    </source>
</reference>
<accession>A0ABR8IV09</accession>
<evidence type="ECO:0000256" key="1">
    <source>
        <dbReference type="SAM" id="MobiDB-lite"/>
    </source>
</evidence>
<dbReference type="InterPro" id="IPR025295">
    <property type="entry name" value="eCIS_core_dom"/>
</dbReference>
<keyword evidence="2" id="KW-0812">Transmembrane</keyword>
<keyword evidence="2" id="KW-1133">Transmembrane helix</keyword>
<organism evidence="5 6">
    <name type="scientific">Aphanizomenon flos-aquae FACHB-1249</name>
    <dbReference type="NCBI Taxonomy" id="2692889"/>
    <lineage>
        <taxon>Bacteria</taxon>
        <taxon>Bacillati</taxon>
        <taxon>Cyanobacteriota</taxon>
        <taxon>Cyanophyceae</taxon>
        <taxon>Nostocales</taxon>
        <taxon>Aphanizomenonaceae</taxon>
        <taxon>Aphanizomenon</taxon>
    </lineage>
</organism>
<protein>
    <submittedName>
        <fullName evidence="5">DUF4157 domain-containing protein</fullName>
    </submittedName>
</protein>
<dbReference type="Pfam" id="PF13699">
    <property type="entry name" value="eCIS_core"/>
    <property type="match status" value="1"/>
</dbReference>
<keyword evidence="6" id="KW-1185">Reference proteome</keyword>
<feature type="transmembrane region" description="Helical" evidence="2">
    <location>
        <begin position="544"/>
        <end position="564"/>
    </location>
</feature>
<comment type="caution">
    <text evidence="5">The sequence shown here is derived from an EMBL/GenBank/DDBJ whole genome shotgun (WGS) entry which is preliminary data.</text>
</comment>
<dbReference type="RefSeq" id="WP_190651041.1">
    <property type="nucleotide sequence ID" value="NZ_JACJTM010000030.1"/>
</dbReference>
<evidence type="ECO:0000259" key="3">
    <source>
        <dbReference type="Pfam" id="PF13699"/>
    </source>
</evidence>
<feature type="domain" description="eCIS core" evidence="3">
    <location>
        <begin position="334"/>
        <end position="412"/>
    </location>
</feature>
<name>A0ABR8IV09_APHFL</name>
<dbReference type="Proteomes" id="UP000660270">
    <property type="component" value="Unassembled WGS sequence"/>
</dbReference>
<evidence type="ECO:0000313" key="6">
    <source>
        <dbReference type="Proteomes" id="UP000660270"/>
    </source>
</evidence>
<evidence type="ECO:0000256" key="2">
    <source>
        <dbReference type="SAM" id="Phobius"/>
    </source>
</evidence>
<feature type="domain" description="Bacterial toxin 34" evidence="4">
    <location>
        <begin position="557"/>
        <end position="627"/>
    </location>
</feature>
<dbReference type="Pfam" id="PF15606">
    <property type="entry name" value="Ntox34"/>
    <property type="match status" value="1"/>
</dbReference>
<sequence>MNNRQHIQKKHPSQSTYTPVQNLYQTRAFDIQQQPSHSSSGQENVDLDADHEQSQYNRYNLPYIPVNAPGTEPPPPIQTQLNSGEPTNYYQQGSADVPWYNRPTYPNIPVNAPGTEPPPPIQTKLNSGQPTNYYQQGSADVAWYNRPTYPNIPVNAPGTEPPPPIQTKLNSGEPTNYYQQGSADVAWYNRPTYPNIPVNAPGTEPPPPIQTKLTIGQPGDKYEQEADQLASQVVQQINSPVPVQSAQGQTVQREDATPFEEEQVQAKSISDTIQREEVAPFEEEQLQAKSISDTIQREELPEEEQLQGKSLKGEIAATPNLETSIQGARGSGQPLDENIRQPMEKAFGGVDFSQVKVHNDAVSDQLNQSIQARAFTTGQDVFFRGGEYDPGSRGGQELIAHELTHVVQQTGAIQRQLETNQLDRQPSLQKSLTLIQLVAEQNYTPVSEEFDHTPGEEEAAEIGQEALHSVGYQKIIETALEAGFLRTVDSDESTNFQTKLQANEGLILRQVQAAATAGQVFTRYAITAGVVSQMDSPAPGPADVVAIGILIVGLAAAGYVLMAAPGNQADTGIMDEVQQLISAGTAVTVCAALELLMQSAKQAGDTERIKRIKKTQKAKGCRHSRHS</sequence>
<gene>
    <name evidence="5" type="ORF">H6G43_13940</name>
</gene>
<keyword evidence="2" id="KW-0472">Membrane</keyword>
<evidence type="ECO:0000259" key="4">
    <source>
        <dbReference type="Pfam" id="PF15606"/>
    </source>
</evidence>
<feature type="region of interest" description="Disordered" evidence="1">
    <location>
        <begin position="283"/>
        <end position="310"/>
    </location>
</feature>
<proteinExistence type="predicted"/>
<evidence type="ECO:0000313" key="5">
    <source>
        <dbReference type="EMBL" id="MBD2686291.1"/>
    </source>
</evidence>
<dbReference type="InterPro" id="IPR028947">
    <property type="entry name" value="Ntox34"/>
</dbReference>
<feature type="region of interest" description="Disordered" evidence="1">
    <location>
        <begin position="244"/>
        <end position="271"/>
    </location>
</feature>